<dbReference type="PANTHER" id="PTHR42877">
    <property type="entry name" value="L-ORNITHINE N(5)-MONOOXYGENASE-RELATED"/>
    <property type="match status" value="1"/>
</dbReference>
<proteinExistence type="inferred from homology"/>
<keyword evidence="8" id="KW-1185">Reference proteome</keyword>
<dbReference type="Gene3D" id="3.50.50.60">
    <property type="entry name" value="FAD/NAD(P)-binding domain"/>
    <property type="match status" value="2"/>
</dbReference>
<comment type="cofactor">
    <cofactor evidence="1">
        <name>FAD</name>
        <dbReference type="ChEBI" id="CHEBI:57692"/>
    </cofactor>
</comment>
<accession>A0A5N5X855</accession>
<dbReference type="SUPFAM" id="SSF51905">
    <property type="entry name" value="FAD/NAD(P)-binding domain"/>
    <property type="match status" value="2"/>
</dbReference>
<dbReference type="PANTHER" id="PTHR42877:SF5">
    <property type="entry name" value="L-ORNITHINE N(5)-MONOOXYGENASE-RELATED"/>
    <property type="match status" value="1"/>
</dbReference>
<dbReference type="InterPro" id="IPR051209">
    <property type="entry name" value="FAD-bind_Monooxygenase_sf"/>
</dbReference>
<keyword evidence="5" id="KW-0812">Transmembrane</keyword>
<evidence type="ECO:0000256" key="5">
    <source>
        <dbReference type="SAM" id="Phobius"/>
    </source>
</evidence>
<evidence type="ECO:0000256" key="1">
    <source>
        <dbReference type="ARBA" id="ARBA00001974"/>
    </source>
</evidence>
<sequence>MELPSRPPCRVIIIGGGVSGIAMACQLNKVFNLNDYCIYDRHAGLGGCWWANTYPGCAVDIPGFCYSYSFAQNPDFTQVFPPQAEILNYLSTVVKQYRVDQHFTGNVEWTDATWQEKKQTWLVTLQNIHTKQFFAHECQILISAVGGLVNPQELKVPGAEQFQGDIIHTARWKHELDLTDKHVAVIGNGASAAQLVPAIINKTRSVTQFMRTPHHIVGATNHEIPPKWRSRFRRIPLLLYLIRLILFLYMEFTWFRFQNNRLGKIGRASVEKRSRKYVQDTAPERYWDSLIPTYEFGCKRRIFDRGYLATLQESKMRLTDDPIAEIKSNSIITQSGEEVYVDAILLANGFVLSQYDVDLRGRNGKTREQHWKGYGHKATFKAIAMHGFPNFFYILGPNSGRLYTSTIQIIESQVKMVIGIIRPIIFHQASSVEVKASSEREFDVRLHEAIDKTVHSSLCDSYFIDKSTEKNWFVYPWNSIHLWLSTYWNPSGDWNYGRAMATQDDFNFSPSSPLVNQGRIMEKVASKV</sequence>
<comment type="similarity">
    <text evidence="2">Belongs to the FAD-binding monooxygenase family.</text>
</comment>
<keyword evidence="3" id="KW-0285">Flavoprotein</keyword>
<evidence type="ECO:0000256" key="3">
    <source>
        <dbReference type="ARBA" id="ARBA00022630"/>
    </source>
</evidence>
<keyword evidence="5" id="KW-1133">Transmembrane helix</keyword>
<dbReference type="InterPro" id="IPR036188">
    <property type="entry name" value="FAD/NAD-bd_sf"/>
</dbReference>
<protein>
    <recommendedName>
        <fullName evidence="6">FAD/NAD(P)-binding domain-containing protein</fullName>
    </recommendedName>
</protein>
<evidence type="ECO:0000256" key="4">
    <source>
        <dbReference type="ARBA" id="ARBA00022827"/>
    </source>
</evidence>
<dbReference type="GO" id="GO:0016491">
    <property type="term" value="F:oxidoreductase activity"/>
    <property type="evidence" value="ECO:0007669"/>
    <property type="project" value="InterPro"/>
</dbReference>
<keyword evidence="5" id="KW-0472">Membrane</keyword>
<name>A0A5N5X855_9EURO</name>
<dbReference type="PROSITE" id="PS51257">
    <property type="entry name" value="PROKAR_LIPOPROTEIN"/>
    <property type="match status" value="1"/>
</dbReference>
<evidence type="ECO:0000256" key="2">
    <source>
        <dbReference type="ARBA" id="ARBA00010139"/>
    </source>
</evidence>
<evidence type="ECO:0000313" key="8">
    <source>
        <dbReference type="Proteomes" id="UP000326565"/>
    </source>
</evidence>
<dbReference type="Pfam" id="PF07992">
    <property type="entry name" value="Pyr_redox_2"/>
    <property type="match status" value="1"/>
</dbReference>
<evidence type="ECO:0000313" key="7">
    <source>
        <dbReference type="EMBL" id="KAB8075482.1"/>
    </source>
</evidence>
<dbReference type="Proteomes" id="UP000326565">
    <property type="component" value="Unassembled WGS sequence"/>
</dbReference>
<organism evidence="7 8">
    <name type="scientific">Aspergillus leporis</name>
    <dbReference type="NCBI Taxonomy" id="41062"/>
    <lineage>
        <taxon>Eukaryota</taxon>
        <taxon>Fungi</taxon>
        <taxon>Dikarya</taxon>
        <taxon>Ascomycota</taxon>
        <taxon>Pezizomycotina</taxon>
        <taxon>Eurotiomycetes</taxon>
        <taxon>Eurotiomycetidae</taxon>
        <taxon>Eurotiales</taxon>
        <taxon>Aspergillaceae</taxon>
        <taxon>Aspergillus</taxon>
        <taxon>Aspergillus subgen. Circumdati</taxon>
    </lineage>
</organism>
<keyword evidence="4" id="KW-0274">FAD</keyword>
<gene>
    <name evidence="7" type="ORF">BDV29DRAFT_106360</name>
</gene>
<feature type="transmembrane region" description="Helical" evidence="5">
    <location>
        <begin position="237"/>
        <end position="257"/>
    </location>
</feature>
<dbReference type="AlphaFoldDB" id="A0A5N5X855"/>
<feature type="domain" description="FAD/NAD(P)-binding" evidence="6">
    <location>
        <begin position="10"/>
        <end position="214"/>
    </location>
</feature>
<dbReference type="InterPro" id="IPR023753">
    <property type="entry name" value="FAD/NAD-binding_dom"/>
</dbReference>
<dbReference type="OrthoDB" id="74360at2759"/>
<evidence type="ECO:0000259" key="6">
    <source>
        <dbReference type="Pfam" id="PF07992"/>
    </source>
</evidence>
<reference evidence="7 8" key="1">
    <citation type="submission" date="2019-04" db="EMBL/GenBank/DDBJ databases">
        <title>Friends and foes A comparative genomics study of 23 Aspergillus species from section Flavi.</title>
        <authorList>
            <consortium name="DOE Joint Genome Institute"/>
            <person name="Kjaerbolling I."/>
            <person name="Vesth T."/>
            <person name="Frisvad J.C."/>
            <person name="Nybo J.L."/>
            <person name="Theobald S."/>
            <person name="Kildgaard S."/>
            <person name="Isbrandt T."/>
            <person name="Kuo A."/>
            <person name="Sato A."/>
            <person name="Lyhne E.K."/>
            <person name="Kogle M.E."/>
            <person name="Wiebenga A."/>
            <person name="Kun R.S."/>
            <person name="Lubbers R.J."/>
            <person name="Makela M.R."/>
            <person name="Barry K."/>
            <person name="Chovatia M."/>
            <person name="Clum A."/>
            <person name="Daum C."/>
            <person name="Haridas S."/>
            <person name="He G."/>
            <person name="LaButti K."/>
            <person name="Lipzen A."/>
            <person name="Mondo S."/>
            <person name="Riley R."/>
            <person name="Salamov A."/>
            <person name="Simmons B.A."/>
            <person name="Magnuson J.K."/>
            <person name="Henrissat B."/>
            <person name="Mortensen U.H."/>
            <person name="Larsen T.O."/>
            <person name="Devries R.P."/>
            <person name="Grigoriev I.V."/>
            <person name="Machida M."/>
            <person name="Baker S.E."/>
            <person name="Andersen M.R."/>
        </authorList>
    </citation>
    <scope>NUCLEOTIDE SEQUENCE [LARGE SCALE GENOMIC DNA]</scope>
    <source>
        <strain evidence="7 8">CBS 151.66</strain>
    </source>
</reference>
<dbReference type="EMBL" id="ML732193">
    <property type="protein sequence ID" value="KAB8075482.1"/>
    <property type="molecule type" value="Genomic_DNA"/>
</dbReference>